<evidence type="ECO:0000313" key="9">
    <source>
        <dbReference type="Proteomes" id="UP001154078"/>
    </source>
</evidence>
<feature type="transmembrane region" description="Helical" evidence="6">
    <location>
        <begin position="1887"/>
        <end position="1906"/>
    </location>
</feature>
<keyword evidence="3 6" id="KW-1133">Transmembrane helix</keyword>
<keyword evidence="4 6" id="KW-0472">Membrane</keyword>
<feature type="transmembrane region" description="Helical" evidence="6">
    <location>
        <begin position="2854"/>
        <end position="2873"/>
    </location>
</feature>
<feature type="transmembrane region" description="Helical" evidence="6">
    <location>
        <begin position="663"/>
        <end position="683"/>
    </location>
</feature>
<sequence>MTSTPRKKLRDYHRTDFCNNKFAEFSEKYMVLNANNILFYEKCWIGVITNEDASIVWQSSRLPINEDFLSFIDKKNVIPKSSYGYTEHSTWYFKDENDLYGLNCGICQMKISFSPKRLQIFLDLFETEIQVTVENTVNALNNKIYCYSGTKTYAFSDRLEFQAYDNFAITFNPFYYFWCEAFDVNFKSYVKSNIIFNKYYDTALDYVVEMHIYNLDDPFKPDVNQLKIICEGLECTIKPFQIIDINETYSSILFHLNFFQPFTNSEYEIEWINKCSSFHNSYFLCKSIRKTYTCLERTKDGLLWPTTGIGKIAVPNNCSETPIKSTCEGNFTDGASWSSPTGTYTVCDKVTSQLHDLFVSNNTEETIEVLSNMSANFHKTVTLMQMQYSAMLVLNFARSLTLTTGNDSFYNVVDNIIRSDRAVLKESQSEMNSTDIVLDSLETFNLKQDVDVEINSEGYFVRKNRISSTHVGWMIFKNNTIKPISKQYNQGEILGEGPIVVAYFTGISQFNNSHTAIFSFFKDNSLFNDDNASSLPWVVSVSVPGFDEKLISPIRILLKRTNNTFKTLSCSHWYYGRDEEELNIQGFWKNDNTTSLQDGEYLICEYNHMTNFGMLLSDEVTDSFVLNFITIVGISLSITGALSVIASTLIFKKVKDKKNIIIILNFLSSIILLPLALFVSNVIDEGTSCKVADELCPQEFKYHPGGYCYIIISSTFKKQSCPYLNNIYIHRIYQEINQSTYLPVSRDSLTEPFVLRTQAQYGEIFKKTLSQKKSKGNCLYFNVDNGLIHPVDCNSKLNRICLYEIRSDCKVNSGFSYFTKPEICYSVTTTKMTSTSTKNPGGYHRTDFCNNKFAEFSEKYMVLNATNNTRECWIGVITNEDASIVWQSSKLPINEDFLGFINKTKVIPKSSYGYTTKDLKWNFKDKNDLYGLNCGICQMKINFSPQRLQIFLKLFKLLETKIEVTVENAVNAFNNRIYCYCGTKTYAFSYRLDNQAYDNFAVKIYRPFYYFWCEAFDVNFKSYVRSNIIFNKYYDTALDYVVEMHIYNLDDPFRPDVNQLKIICEKAGCTLNPFKIIDINDTYCSILFHLNFFQPFTNSENEIEWINKCSTFHTSYFKCKSIRKTYTCLEETKDGLVWPTTAIGKIAVPNNCSETPIKRSCEGNFTFGASWSAPTGTYTVCNKVTTQLHDLFVSNCTEETIEVLSNMLANFHKTVTLMQMQYSAMLVLNCARSLTSTAGNDSFYNVVDNMMRSDRSVLKESQSEMNSTDIVLDSLETFNLKQDVDVKINREGYFVRKNRINTTHVGWMVFKNNTIKPISEQYNQGEILGEGPIVVAYFTGISQFNNSHAAIFSFFKDNSLFNDDNASSLPWVVSVSVPGFDQKLILPIRILLKRTNNAFKTLSCSHWFYGRDEEEVNIQGFWKNDNTTSLQDGEYLVCEYNHMTNFGMLLSDEAKDSFVLNFITIVGISLSITGALSVIASTLIFKKVKDKKNIIIILNFLSSIILLPLALFVSNVIDEGTSCKVADGLVWPTTPIGKIAISKNCSETPIKRSCEGNFTYGASWSTPTGTYTVCDKVTTQLHDLFVSNCTEETIEVLSNMSANFHKTVTLMQMQYSAMLVLNCARSLTSTTGNDRFYNVVDNMMRSDRSVLKESQSEMNSTDIVLDSLETFNLKQDVDVKINSEGYFVRKNRISSTHVGWMVFKNNTIKPISEKYNQGEILGEGPIVVAYFTGISQFNNSHAAIFSFFKDNSLFNDDNASSLPWVVSVSVPGFDQKLILPIRILLKRTNNAFKTLSCSHWFYGRDEEEVNIQGFWKNDNTTSLQDGEYLVCEYNHMTNFGMLLSDEAKDSFVLNFITIVGISLSITGALSVIASTLIFKKVKDKKNFIIILNFLSSIILLPLALFVSNVIDEGTSCKVAAIDSDELCPQGYKYHPEEYCYIIISSTFKKQSCPYLNNIYIHRIYQEIKQSTYLPVSRDSLTEPFVLRTQEQYGEIFNTTLSQIKSKGNCLYFNVENGLIHPVDCNLKLNMICLYEIRSDCKVNFSFSYFTKPEVCYYQQYNPQLNNSVDGTALNKPLTYIKRSLGLVDVSTNKLSILNMETNTTETSTSTSSTTTEPSTTTEMTSTSTKNPEGYHRTDFCDNKFAEFSEKYMVLNATNNTRECWIGVITNEDASIVWQSSKLPINEDFLSFIDKTKVIPKSSYGYTKDLKWYFKDENDLYGLNCGICQMKISFSPQRLQIFLELFETEIQVTVENTANAFNNKIYCYSGTKTYAFSDRLEFQAYDNFAVTLNPFYYFWCEAFDVNFKSYVKSNIIFNKYYDTALDYVVEMHIYNLDDPFKPDVNQLKIICEKAGCTLNPFKIIDINDTYCSILFHLNFFQPFTNSENEIEWINKCSTFNTSYFKCKSIRKTYTCLEETKDGLVWPTTAIGKIAISKNCSETPIKRSCEGNFTFGASWSTPTGTYTVCDKVTNQLHDLFVSNNMEETIEVLSNMSANFHKTVTLMQMQYSAMLVLNFARSLTSTTGNDSFYNVVDNMMRSDRSVLKESQSEMNSTDIVLDSLETFNLKQDVDVEINSEVYFVRKNRISSTHVGWMVFKNNTLKPISEQNNQGEILGEGPIVVAYFTGISQFNNSHTAIFSFFKDNSLFNDDNASSLPWVVSVSVPGFDEKLISPIRILLKRTDNKFKTLSCSHWYYGRDEEELNIQGFWKNDNTTSLQDGEYLTCEYNHMTNFGMLLSDEAKDSFVLNFITIVGISLSITGALSVIASSLIFKNVRDKKNIVIILNFVSSIILLPLALFVSNVIDEGTSCKVAGMFLHYCLLTQSSWTVVLSYFQYRRYVQVFVNYKQNILRKSCLVGWLVPLLPVVLLASISVNSYHKNESNLCYLSGFNIKMFVVAPILVILTFNISIFIYIIYSIMHSVQTSNNFNKKSLVYSVIKLSYYLFSLFGLSWLFGLIFAFTGNIYLNYIFTLTTSLQGFVVCFHYVINIKQKQYKLNMSANTSRTNNKMKSNDTAVFKLKESG</sequence>
<feature type="transmembrane region" description="Helical" evidence="6">
    <location>
        <begin position="2815"/>
        <end position="2833"/>
    </location>
</feature>
<dbReference type="InterPro" id="IPR000203">
    <property type="entry name" value="GPS"/>
</dbReference>
<dbReference type="OrthoDB" id="10037534at2759"/>
<protein>
    <recommendedName>
        <fullName evidence="7">G-protein coupled receptors family 2 profile 2 domain-containing protein</fullName>
    </recommendedName>
</protein>
<feature type="transmembrane region" description="Helical" evidence="6">
    <location>
        <begin position="2965"/>
        <end position="2986"/>
    </location>
</feature>
<dbReference type="PROSITE" id="PS50261">
    <property type="entry name" value="G_PROTEIN_RECEP_F2_4"/>
    <property type="match status" value="1"/>
</dbReference>
<dbReference type="InterPro" id="IPR046338">
    <property type="entry name" value="GAIN_dom_sf"/>
</dbReference>
<keyword evidence="2 6" id="KW-0812">Transmembrane</keyword>
<feature type="transmembrane region" description="Helical" evidence="6">
    <location>
        <begin position="2939"/>
        <end position="2959"/>
    </location>
</feature>
<feature type="transmembrane region" description="Helical" evidence="6">
    <location>
        <begin position="1458"/>
        <end position="1485"/>
    </location>
</feature>
<comment type="subcellular location">
    <subcellularLocation>
        <location evidence="1">Membrane</location>
        <topology evidence="1">Multi-pass membrane protein</topology>
    </subcellularLocation>
</comment>
<feature type="transmembrane region" description="Helical" evidence="6">
    <location>
        <begin position="2783"/>
        <end position="2803"/>
    </location>
</feature>
<feature type="compositionally biased region" description="Low complexity" evidence="5">
    <location>
        <begin position="2101"/>
        <end position="2128"/>
    </location>
</feature>
<dbReference type="Gene3D" id="1.20.1070.10">
    <property type="entry name" value="Rhodopsin 7-helix transmembrane proteins"/>
    <property type="match status" value="4"/>
</dbReference>
<dbReference type="Gene3D" id="2.60.220.50">
    <property type="match status" value="4"/>
</dbReference>
<evidence type="ECO:0000256" key="1">
    <source>
        <dbReference type="ARBA" id="ARBA00004141"/>
    </source>
</evidence>
<feature type="transmembrane region" description="Helical" evidence="6">
    <location>
        <begin position="1497"/>
        <end position="1517"/>
    </location>
</feature>
<evidence type="ECO:0000313" key="8">
    <source>
        <dbReference type="EMBL" id="CAH0552103.1"/>
    </source>
</evidence>
<dbReference type="PANTHER" id="PTHR12011">
    <property type="entry name" value="ADHESION G-PROTEIN COUPLED RECEPTOR"/>
    <property type="match status" value="1"/>
</dbReference>
<dbReference type="Proteomes" id="UP001154078">
    <property type="component" value="Chromosome 2"/>
</dbReference>
<dbReference type="GO" id="GO:0005886">
    <property type="term" value="C:plasma membrane"/>
    <property type="evidence" value="ECO:0007669"/>
    <property type="project" value="TreeGrafter"/>
</dbReference>
<feature type="region of interest" description="Disordered" evidence="5">
    <location>
        <begin position="2101"/>
        <end position="2130"/>
    </location>
</feature>
<dbReference type="InterPro" id="IPR017981">
    <property type="entry name" value="GPCR_2-like_7TM"/>
</dbReference>
<accession>A0A9P0AZI1</accession>
<dbReference type="EMBL" id="OV121133">
    <property type="protein sequence ID" value="CAH0552103.1"/>
    <property type="molecule type" value="Genomic_DNA"/>
</dbReference>
<dbReference type="SMART" id="SM00303">
    <property type="entry name" value="GPS"/>
    <property type="match status" value="4"/>
</dbReference>
<gene>
    <name evidence="8" type="ORF">MELIAE_LOCUS4560</name>
</gene>
<evidence type="ECO:0000256" key="6">
    <source>
        <dbReference type="SAM" id="Phobius"/>
    </source>
</evidence>
<feature type="transmembrane region" description="Helical" evidence="6">
    <location>
        <begin position="624"/>
        <end position="651"/>
    </location>
</feature>
<feature type="transmembrane region" description="Helical" evidence="6">
    <location>
        <begin position="1851"/>
        <end position="1878"/>
    </location>
</feature>
<dbReference type="GO" id="GO:0004930">
    <property type="term" value="F:G protein-coupled receptor activity"/>
    <property type="evidence" value="ECO:0007669"/>
    <property type="project" value="InterPro"/>
</dbReference>
<feature type="transmembrane region" description="Helical" evidence="6">
    <location>
        <begin position="2893"/>
        <end position="2918"/>
    </location>
</feature>
<feature type="domain" description="G-protein coupled receptors family 2 profile 2" evidence="7">
    <location>
        <begin position="2746"/>
        <end position="2988"/>
    </location>
</feature>
<dbReference type="Pfam" id="PF00002">
    <property type="entry name" value="7tm_2"/>
    <property type="match status" value="1"/>
</dbReference>
<evidence type="ECO:0000256" key="2">
    <source>
        <dbReference type="ARBA" id="ARBA00022692"/>
    </source>
</evidence>
<organism evidence="8 9">
    <name type="scientific">Brassicogethes aeneus</name>
    <name type="common">Rape pollen beetle</name>
    <name type="synonym">Meligethes aeneus</name>
    <dbReference type="NCBI Taxonomy" id="1431903"/>
    <lineage>
        <taxon>Eukaryota</taxon>
        <taxon>Metazoa</taxon>
        <taxon>Ecdysozoa</taxon>
        <taxon>Arthropoda</taxon>
        <taxon>Hexapoda</taxon>
        <taxon>Insecta</taxon>
        <taxon>Pterygota</taxon>
        <taxon>Neoptera</taxon>
        <taxon>Endopterygota</taxon>
        <taxon>Coleoptera</taxon>
        <taxon>Polyphaga</taxon>
        <taxon>Cucujiformia</taxon>
        <taxon>Nitidulidae</taxon>
        <taxon>Meligethinae</taxon>
        <taxon>Brassicogethes</taxon>
    </lineage>
</organism>
<feature type="transmembrane region" description="Helical" evidence="6">
    <location>
        <begin position="2744"/>
        <end position="2771"/>
    </location>
</feature>
<name>A0A9P0AZI1_BRAAE</name>
<evidence type="ECO:0000256" key="5">
    <source>
        <dbReference type="SAM" id="MobiDB-lite"/>
    </source>
</evidence>
<keyword evidence="9" id="KW-1185">Reference proteome</keyword>
<reference evidence="8" key="1">
    <citation type="submission" date="2021-12" db="EMBL/GenBank/DDBJ databases">
        <authorList>
            <person name="King R."/>
        </authorList>
    </citation>
    <scope>NUCLEOTIDE SEQUENCE</scope>
</reference>
<dbReference type="InterPro" id="IPR000832">
    <property type="entry name" value="GPCR_2_secretin-like"/>
</dbReference>
<evidence type="ECO:0000256" key="3">
    <source>
        <dbReference type="ARBA" id="ARBA00022989"/>
    </source>
</evidence>
<dbReference type="GO" id="GO:0007166">
    <property type="term" value="P:cell surface receptor signaling pathway"/>
    <property type="evidence" value="ECO:0007669"/>
    <property type="project" value="InterPro"/>
</dbReference>
<evidence type="ECO:0000256" key="4">
    <source>
        <dbReference type="ARBA" id="ARBA00023136"/>
    </source>
</evidence>
<proteinExistence type="predicted"/>
<dbReference type="PANTHER" id="PTHR12011:SF347">
    <property type="entry name" value="FI21270P1-RELATED"/>
    <property type="match status" value="1"/>
</dbReference>
<evidence type="ECO:0000259" key="7">
    <source>
        <dbReference type="PROSITE" id="PS50261"/>
    </source>
</evidence>